<dbReference type="PANTHER" id="PTHR42718">
    <property type="entry name" value="MAJOR FACILITATOR SUPERFAMILY MULTIDRUG TRANSPORTER MFSC"/>
    <property type="match status" value="1"/>
</dbReference>
<feature type="transmembrane region" description="Helical" evidence="5">
    <location>
        <begin position="158"/>
        <end position="176"/>
    </location>
</feature>
<keyword evidence="2 5" id="KW-0812">Transmembrane</keyword>
<feature type="transmembrane region" description="Helical" evidence="5">
    <location>
        <begin position="421"/>
        <end position="440"/>
    </location>
</feature>
<dbReference type="Gene3D" id="1.20.1250.20">
    <property type="entry name" value="MFS general substrate transporter like domains"/>
    <property type="match status" value="1"/>
</dbReference>
<dbReference type="PROSITE" id="PS50850">
    <property type="entry name" value="MFS"/>
    <property type="match status" value="1"/>
</dbReference>
<dbReference type="GO" id="GO:0005886">
    <property type="term" value="C:plasma membrane"/>
    <property type="evidence" value="ECO:0007669"/>
    <property type="project" value="UniProtKB-SubCell"/>
</dbReference>
<dbReference type="AlphaFoldDB" id="A0A4Q7V3F5"/>
<dbReference type="PANTHER" id="PTHR42718:SF49">
    <property type="entry name" value="EXPORT PROTEIN"/>
    <property type="match status" value="1"/>
</dbReference>
<feature type="transmembrane region" description="Helical" evidence="5">
    <location>
        <begin position="103"/>
        <end position="121"/>
    </location>
</feature>
<proteinExistence type="predicted"/>
<comment type="caution">
    <text evidence="7">The sequence shown here is derived from an EMBL/GenBank/DDBJ whole genome shotgun (WGS) entry which is preliminary data.</text>
</comment>
<gene>
    <name evidence="7" type="ORF">EV383_5034</name>
</gene>
<dbReference type="CDD" id="cd17321">
    <property type="entry name" value="MFS_MMR_MDR_like"/>
    <property type="match status" value="1"/>
</dbReference>
<evidence type="ECO:0000313" key="8">
    <source>
        <dbReference type="Proteomes" id="UP000291591"/>
    </source>
</evidence>
<evidence type="ECO:0000256" key="4">
    <source>
        <dbReference type="ARBA" id="ARBA00023136"/>
    </source>
</evidence>
<dbReference type="InterPro" id="IPR011701">
    <property type="entry name" value="MFS"/>
</dbReference>
<comment type="subcellular location">
    <subcellularLocation>
        <location evidence="1">Cell membrane</location>
        <topology evidence="1">Multi-pass membrane protein</topology>
    </subcellularLocation>
</comment>
<feature type="transmembrane region" description="Helical" evidence="5">
    <location>
        <begin position="390"/>
        <end position="409"/>
    </location>
</feature>
<feature type="transmembrane region" description="Helical" evidence="5">
    <location>
        <begin position="254"/>
        <end position="275"/>
    </location>
</feature>
<dbReference type="InterPro" id="IPR036259">
    <property type="entry name" value="MFS_trans_sf"/>
</dbReference>
<feature type="transmembrane region" description="Helical" evidence="5">
    <location>
        <begin position="40"/>
        <end position="59"/>
    </location>
</feature>
<evidence type="ECO:0000313" key="7">
    <source>
        <dbReference type="EMBL" id="RZT88098.1"/>
    </source>
</evidence>
<feature type="transmembrane region" description="Helical" evidence="5">
    <location>
        <begin position="344"/>
        <end position="365"/>
    </location>
</feature>
<dbReference type="Pfam" id="PF07690">
    <property type="entry name" value="MFS_1"/>
    <property type="match status" value="1"/>
</dbReference>
<keyword evidence="3 5" id="KW-1133">Transmembrane helix</keyword>
<evidence type="ECO:0000259" key="6">
    <source>
        <dbReference type="PROSITE" id="PS50850"/>
    </source>
</evidence>
<dbReference type="GO" id="GO:0022857">
    <property type="term" value="F:transmembrane transporter activity"/>
    <property type="evidence" value="ECO:0007669"/>
    <property type="project" value="InterPro"/>
</dbReference>
<sequence>MERRTVTVSALGTLLALVSYTAPLTTLRSISADLGSGPSGQSWILSSMSLGLTAALLTAGTLADEHGRRRLFVLGGVVLAVASAAGAASPGTVVFVLGRVVQGVGAAAMIACSLALISHAIPPGPARARATGLWGAALAAGIASGPVLSALIPWRVFYVLIAMAALGIAVAARSLLTESTSGEPRRVDLPGMVLLAAGLSALLAGLTEARRLPIGPVPILLLVVGVLLLAGFVVVQRRSSHPMVALGLFRSPGLVAATTASLATGLGVIAVSSFLPVVLQRGQGHGALFAALLLLGWSGTSIVTALLTRRISERITGAVRLGAGLVVVAVGMVPMVWVRPDSGAWLVLTGLIVAGLGTGVVNATLGREAVASVPANRAGMGSGINNTSRYLGAAIGVTLVSVLSTPSGTESPEVLLDGWDVAVVVCIVLTVLCAGVVLACTRRAPAASPVAS</sequence>
<dbReference type="InterPro" id="IPR020846">
    <property type="entry name" value="MFS_dom"/>
</dbReference>
<feature type="transmembrane region" description="Helical" evidence="5">
    <location>
        <begin position="133"/>
        <end position="152"/>
    </location>
</feature>
<feature type="transmembrane region" description="Helical" evidence="5">
    <location>
        <begin position="188"/>
        <end position="206"/>
    </location>
</feature>
<evidence type="ECO:0000256" key="2">
    <source>
        <dbReference type="ARBA" id="ARBA00022692"/>
    </source>
</evidence>
<organism evidence="7 8">
    <name type="scientific">Pseudonocardia sediminis</name>
    <dbReference type="NCBI Taxonomy" id="1397368"/>
    <lineage>
        <taxon>Bacteria</taxon>
        <taxon>Bacillati</taxon>
        <taxon>Actinomycetota</taxon>
        <taxon>Actinomycetes</taxon>
        <taxon>Pseudonocardiales</taxon>
        <taxon>Pseudonocardiaceae</taxon>
        <taxon>Pseudonocardia</taxon>
    </lineage>
</organism>
<feature type="transmembrane region" description="Helical" evidence="5">
    <location>
        <begin position="212"/>
        <end position="234"/>
    </location>
</feature>
<evidence type="ECO:0000256" key="5">
    <source>
        <dbReference type="SAM" id="Phobius"/>
    </source>
</evidence>
<protein>
    <submittedName>
        <fullName evidence="7">Putative MFS family arabinose efflux permease</fullName>
    </submittedName>
</protein>
<feature type="transmembrane region" description="Helical" evidence="5">
    <location>
        <begin position="287"/>
        <end position="307"/>
    </location>
</feature>
<dbReference type="RefSeq" id="WP_130292153.1">
    <property type="nucleotide sequence ID" value="NZ_SHKL01000001.1"/>
</dbReference>
<name>A0A4Q7V3F5_PSEST</name>
<reference evidence="7 8" key="1">
    <citation type="submission" date="2019-02" db="EMBL/GenBank/DDBJ databases">
        <title>Sequencing the genomes of 1000 actinobacteria strains.</title>
        <authorList>
            <person name="Klenk H.-P."/>
        </authorList>
    </citation>
    <scope>NUCLEOTIDE SEQUENCE [LARGE SCALE GENOMIC DNA]</scope>
    <source>
        <strain evidence="7 8">DSM 45779</strain>
    </source>
</reference>
<evidence type="ECO:0000256" key="3">
    <source>
        <dbReference type="ARBA" id="ARBA00022989"/>
    </source>
</evidence>
<dbReference type="SUPFAM" id="SSF103473">
    <property type="entry name" value="MFS general substrate transporter"/>
    <property type="match status" value="1"/>
</dbReference>
<feature type="transmembrane region" description="Helical" evidence="5">
    <location>
        <begin position="71"/>
        <end position="97"/>
    </location>
</feature>
<keyword evidence="8" id="KW-1185">Reference proteome</keyword>
<keyword evidence="4 5" id="KW-0472">Membrane</keyword>
<accession>A0A4Q7V3F5</accession>
<dbReference type="Proteomes" id="UP000291591">
    <property type="component" value="Unassembled WGS sequence"/>
</dbReference>
<feature type="domain" description="Major facilitator superfamily (MFS) profile" evidence="6">
    <location>
        <begin position="5"/>
        <end position="445"/>
    </location>
</feature>
<dbReference type="OrthoDB" id="4867914at2"/>
<dbReference type="Gene3D" id="1.20.1720.10">
    <property type="entry name" value="Multidrug resistance protein D"/>
    <property type="match status" value="1"/>
</dbReference>
<evidence type="ECO:0000256" key="1">
    <source>
        <dbReference type="ARBA" id="ARBA00004651"/>
    </source>
</evidence>
<feature type="transmembrane region" description="Helical" evidence="5">
    <location>
        <begin position="319"/>
        <end position="338"/>
    </location>
</feature>
<dbReference type="EMBL" id="SHKL01000001">
    <property type="protein sequence ID" value="RZT88098.1"/>
    <property type="molecule type" value="Genomic_DNA"/>
</dbReference>